<dbReference type="InterPro" id="IPR022278">
    <property type="entry name" value="Pser_aminoTfrase"/>
</dbReference>
<comment type="caution">
    <text evidence="13">The sequence shown here is derived from an EMBL/GenBank/DDBJ whole genome shotgun (WGS) entry which is preliminary data.</text>
</comment>
<comment type="pathway">
    <text evidence="2">Amino-acid biosynthesis; L-serine biosynthesis; L-serine from 3-phospho-D-glycerate: step 2/3.</text>
</comment>
<dbReference type="NCBIfam" id="TIGR01365">
    <property type="entry name" value="serC_2"/>
    <property type="match status" value="1"/>
</dbReference>
<evidence type="ECO:0000256" key="12">
    <source>
        <dbReference type="SAM" id="MobiDB-lite"/>
    </source>
</evidence>
<keyword evidence="6 13" id="KW-0032">Aminotransferase</keyword>
<evidence type="ECO:0000256" key="1">
    <source>
        <dbReference type="ARBA" id="ARBA00001933"/>
    </source>
</evidence>
<dbReference type="InterPro" id="IPR015422">
    <property type="entry name" value="PyrdxlP-dep_Trfase_small"/>
</dbReference>
<dbReference type="GO" id="GO:0006564">
    <property type="term" value="P:L-serine biosynthetic process"/>
    <property type="evidence" value="ECO:0007669"/>
    <property type="project" value="UniProtKB-KW"/>
</dbReference>
<dbReference type="GO" id="GO:0004760">
    <property type="term" value="F:L-serine-pyruvate transaminase activity"/>
    <property type="evidence" value="ECO:0007669"/>
    <property type="project" value="TreeGrafter"/>
</dbReference>
<dbReference type="EC" id="2.6.1.52" evidence="4"/>
<evidence type="ECO:0000256" key="4">
    <source>
        <dbReference type="ARBA" id="ARBA00013030"/>
    </source>
</evidence>
<dbReference type="NCBIfam" id="NF002841">
    <property type="entry name" value="PRK03080.1-2"/>
    <property type="match status" value="1"/>
</dbReference>
<keyword evidence="5" id="KW-0963">Cytoplasm</keyword>
<evidence type="ECO:0000313" key="13">
    <source>
        <dbReference type="EMBL" id="OUI83360.1"/>
    </source>
</evidence>
<dbReference type="InterPro" id="IPR006271">
    <property type="entry name" value="Pser_aminoTfrase_methanosarc"/>
</dbReference>
<accession>A0A252A3M7</accession>
<dbReference type="PANTHER" id="PTHR21152">
    <property type="entry name" value="AMINOTRANSFERASE CLASS V"/>
    <property type="match status" value="1"/>
</dbReference>
<proteinExistence type="inferred from homology"/>
<dbReference type="CDD" id="cd01494">
    <property type="entry name" value="AAT_I"/>
    <property type="match status" value="1"/>
</dbReference>
<comment type="similarity">
    <text evidence="3">Belongs to the class-V pyridoxal-phosphate-dependent aminotransferase family. SerC subfamily.</text>
</comment>
<gene>
    <name evidence="13" type="ORF">HK12_02535</name>
</gene>
<dbReference type="UniPathway" id="UPA00135">
    <property type="reaction ID" value="UER00197"/>
</dbReference>
<dbReference type="RefSeq" id="WP_086552069.1">
    <property type="nucleotide sequence ID" value="NZ_JOMO01000015.1"/>
</dbReference>
<feature type="compositionally biased region" description="Polar residues" evidence="12">
    <location>
        <begin position="1"/>
        <end position="12"/>
    </location>
</feature>
<dbReference type="GO" id="GO:0008453">
    <property type="term" value="F:alanine-glyoxylate transaminase activity"/>
    <property type="evidence" value="ECO:0007669"/>
    <property type="project" value="TreeGrafter"/>
</dbReference>
<comment type="catalytic activity">
    <reaction evidence="11">
        <text>O-phospho-L-serine + 2-oxoglutarate = 3-phosphooxypyruvate + L-glutamate</text>
        <dbReference type="Rhea" id="RHEA:14329"/>
        <dbReference type="ChEBI" id="CHEBI:16810"/>
        <dbReference type="ChEBI" id="CHEBI:18110"/>
        <dbReference type="ChEBI" id="CHEBI:29985"/>
        <dbReference type="ChEBI" id="CHEBI:57524"/>
        <dbReference type="EC" id="2.6.1.52"/>
    </reaction>
</comment>
<evidence type="ECO:0000256" key="9">
    <source>
        <dbReference type="ARBA" id="ARBA00022898"/>
    </source>
</evidence>
<organism evidence="13 14">
    <name type="scientific">Acetobacter orientalis</name>
    <dbReference type="NCBI Taxonomy" id="146474"/>
    <lineage>
        <taxon>Bacteria</taxon>
        <taxon>Pseudomonadati</taxon>
        <taxon>Pseudomonadota</taxon>
        <taxon>Alphaproteobacteria</taxon>
        <taxon>Acetobacterales</taxon>
        <taxon>Acetobacteraceae</taxon>
        <taxon>Acetobacter</taxon>
    </lineage>
</organism>
<evidence type="ECO:0000256" key="2">
    <source>
        <dbReference type="ARBA" id="ARBA00005099"/>
    </source>
</evidence>
<evidence type="ECO:0000256" key="8">
    <source>
        <dbReference type="ARBA" id="ARBA00022679"/>
    </source>
</evidence>
<dbReference type="EMBL" id="JOMO01000015">
    <property type="protein sequence ID" value="OUI83360.1"/>
    <property type="molecule type" value="Genomic_DNA"/>
</dbReference>
<dbReference type="InterPro" id="IPR015424">
    <property type="entry name" value="PyrdxlP-dep_Trfase"/>
</dbReference>
<keyword evidence="9" id="KW-0663">Pyridoxal phosphate</keyword>
<dbReference type="Gene3D" id="3.40.640.10">
    <property type="entry name" value="Type I PLP-dependent aspartate aminotransferase-like (Major domain)"/>
    <property type="match status" value="1"/>
</dbReference>
<evidence type="ECO:0000313" key="14">
    <source>
        <dbReference type="Proteomes" id="UP000194639"/>
    </source>
</evidence>
<dbReference type="Proteomes" id="UP000194639">
    <property type="component" value="Unassembled WGS sequence"/>
</dbReference>
<feature type="region of interest" description="Disordered" evidence="12">
    <location>
        <begin position="1"/>
        <end position="20"/>
    </location>
</feature>
<name>A0A252A3M7_9PROT</name>
<sequence>MLKQLTRPQQKPLSPYFSSGPCKKRPGWTLSQLENALVGRSHRSQAGKEKLLEVITLSKKILQIPEEYKVAIVPGSDTGAMEMAMWSLLGPRGIDVFAWENFSHIWLTDIVQELKLENVRKFVSDYGTIPDLEKTNPEHDVVFAWNGTSSGVRVPNGDWIDDNRKGLTLCDATSAAFAMQLPWKKLDVTTWSWQKTLGGEAAHGMITLSPRAVARLTDHTPAWPMPKIFRMVNKGAVTETLFEGETINTPSLLAVEDALDGLHWAEQIGGLTTLIKRCSENLSVFTEWVEKSTWCTFLAENASIRSESSVCLKITDPDLDPALYPDLAKTIAKKMQDTNVALDCGAYRTAPPGFRFWSGATIDKQDISLALEWLDYFYYETVTDLK</sequence>
<protein>
    <recommendedName>
        <fullName evidence="4">phosphoserine transaminase</fullName>
        <ecNumber evidence="4">2.6.1.52</ecNumber>
    </recommendedName>
</protein>
<evidence type="ECO:0000256" key="7">
    <source>
        <dbReference type="ARBA" id="ARBA00022605"/>
    </source>
</evidence>
<evidence type="ECO:0000256" key="3">
    <source>
        <dbReference type="ARBA" id="ARBA00006904"/>
    </source>
</evidence>
<evidence type="ECO:0000256" key="5">
    <source>
        <dbReference type="ARBA" id="ARBA00022490"/>
    </source>
</evidence>
<keyword evidence="10" id="KW-0718">Serine biosynthesis</keyword>
<dbReference type="GO" id="GO:0019265">
    <property type="term" value="P:glycine biosynthetic process, by transamination of glyoxylate"/>
    <property type="evidence" value="ECO:0007669"/>
    <property type="project" value="TreeGrafter"/>
</dbReference>
<dbReference type="SUPFAM" id="SSF53383">
    <property type="entry name" value="PLP-dependent transferases"/>
    <property type="match status" value="1"/>
</dbReference>
<dbReference type="Gene3D" id="3.90.1150.10">
    <property type="entry name" value="Aspartate Aminotransferase, domain 1"/>
    <property type="match status" value="1"/>
</dbReference>
<keyword evidence="8 13" id="KW-0808">Transferase</keyword>
<dbReference type="AlphaFoldDB" id="A0A252A3M7"/>
<evidence type="ECO:0000256" key="10">
    <source>
        <dbReference type="ARBA" id="ARBA00023299"/>
    </source>
</evidence>
<comment type="cofactor">
    <cofactor evidence="1">
        <name>pyridoxal 5'-phosphate</name>
        <dbReference type="ChEBI" id="CHEBI:597326"/>
    </cofactor>
</comment>
<dbReference type="GO" id="GO:0004648">
    <property type="term" value="F:O-phospho-L-serine:2-oxoglutarate aminotransferase activity"/>
    <property type="evidence" value="ECO:0007669"/>
    <property type="project" value="UniProtKB-EC"/>
</dbReference>
<evidence type="ECO:0000256" key="6">
    <source>
        <dbReference type="ARBA" id="ARBA00022576"/>
    </source>
</evidence>
<evidence type="ECO:0000256" key="11">
    <source>
        <dbReference type="ARBA" id="ARBA00049007"/>
    </source>
</evidence>
<dbReference type="InterPro" id="IPR015421">
    <property type="entry name" value="PyrdxlP-dep_Trfase_major"/>
</dbReference>
<dbReference type="PIRSF" id="PIRSF000525">
    <property type="entry name" value="SerC"/>
    <property type="match status" value="1"/>
</dbReference>
<dbReference type="PANTHER" id="PTHR21152:SF40">
    <property type="entry name" value="ALANINE--GLYOXYLATE AMINOTRANSFERASE"/>
    <property type="match status" value="1"/>
</dbReference>
<keyword evidence="7" id="KW-0028">Amino-acid biosynthesis</keyword>
<reference evidence="13 14" key="1">
    <citation type="submission" date="2014-06" db="EMBL/GenBank/DDBJ databases">
        <authorList>
            <person name="Ju J."/>
            <person name="Zhang J."/>
        </authorList>
    </citation>
    <scope>NUCLEOTIDE SEQUENCE [LARGE SCALE GENOMIC DNA]</scope>
    <source>
        <strain evidence="13">DmW_045</strain>
    </source>
</reference>